<dbReference type="PANTHER" id="PTHR21327:SF18">
    <property type="entry name" value="3,4-DIHYDROXY-2-BUTANONE 4-PHOSPHATE SYNTHASE"/>
    <property type="match status" value="1"/>
</dbReference>
<keyword evidence="5" id="KW-0479">Metal-binding</keyword>
<protein>
    <recommendedName>
        <fullName evidence="3">3,4-dihydroxy-2-butanone-4-phosphate synthase</fullName>
        <ecNumber evidence="3">4.1.99.12</ecNumber>
    </recommendedName>
</protein>
<keyword evidence="7" id="KW-1185">Reference proteome</keyword>
<dbReference type="GO" id="GO:0008686">
    <property type="term" value="F:3,4-dihydroxy-2-butanone-4-phosphate synthase activity"/>
    <property type="evidence" value="ECO:0007669"/>
    <property type="project" value="UniProtKB-EC"/>
</dbReference>
<gene>
    <name evidence="6" type="ORF">VSH64_22005</name>
</gene>
<dbReference type="PANTHER" id="PTHR21327">
    <property type="entry name" value="GTP CYCLOHYDROLASE II-RELATED"/>
    <property type="match status" value="1"/>
</dbReference>
<keyword evidence="6" id="KW-0456">Lyase</keyword>
<dbReference type="InterPro" id="IPR000422">
    <property type="entry name" value="DHBP_synthase_RibB"/>
</dbReference>
<sequence>MRETATGLPRARAEFARGRPIVLVDDFAGEAGVLLLAAETVTPAGMAFVVDHTSGFVCVALPAARCAQLRLPPMCAPTSTALPDFCVTFDAAEGITTGISARDRARGARLVADPASGPADLVRPGHLIPVRAADGRLLERVGRAEAAVRLAELAGLAPATVLADLVAAADPTRMCAGAEAREFAAEHGLASVALTEVVEHELAALDDHVRADPRKGLG</sequence>
<proteinExistence type="predicted"/>
<evidence type="ECO:0000313" key="6">
    <source>
        <dbReference type="EMBL" id="WSE35200.1"/>
    </source>
</evidence>
<dbReference type="EMBL" id="CP142149">
    <property type="protein sequence ID" value="WSE35200.1"/>
    <property type="molecule type" value="Genomic_DNA"/>
</dbReference>
<evidence type="ECO:0000256" key="1">
    <source>
        <dbReference type="ARBA" id="ARBA00002284"/>
    </source>
</evidence>
<dbReference type="InterPro" id="IPR017945">
    <property type="entry name" value="DHBP_synth_RibB-like_a/b_dom"/>
</dbReference>
<evidence type="ECO:0000256" key="5">
    <source>
        <dbReference type="ARBA" id="ARBA00022723"/>
    </source>
</evidence>
<comment type="function">
    <text evidence="1">Catalyzes the conversion of D-ribulose 5-phosphate to formate and 3,4-dihydroxy-2-butanone 4-phosphate.</text>
</comment>
<evidence type="ECO:0000256" key="2">
    <source>
        <dbReference type="ARBA" id="ARBA00004904"/>
    </source>
</evidence>
<dbReference type="Proteomes" id="UP001330812">
    <property type="component" value="Chromosome"/>
</dbReference>
<dbReference type="Pfam" id="PF00926">
    <property type="entry name" value="DHBP_synthase"/>
    <property type="match status" value="1"/>
</dbReference>
<evidence type="ECO:0000256" key="3">
    <source>
        <dbReference type="ARBA" id="ARBA00012153"/>
    </source>
</evidence>
<evidence type="ECO:0000313" key="7">
    <source>
        <dbReference type="Proteomes" id="UP001330812"/>
    </source>
</evidence>
<accession>A0ABZ1IPM4</accession>
<dbReference type="Gene3D" id="3.90.870.10">
    <property type="entry name" value="DHBP synthase"/>
    <property type="match status" value="1"/>
</dbReference>
<evidence type="ECO:0000256" key="4">
    <source>
        <dbReference type="ARBA" id="ARBA00022619"/>
    </source>
</evidence>
<organism evidence="6 7">
    <name type="scientific">Amycolatopsis rhabdoformis</name>
    <dbReference type="NCBI Taxonomy" id="1448059"/>
    <lineage>
        <taxon>Bacteria</taxon>
        <taxon>Bacillati</taxon>
        <taxon>Actinomycetota</taxon>
        <taxon>Actinomycetes</taxon>
        <taxon>Pseudonocardiales</taxon>
        <taxon>Pseudonocardiaceae</taxon>
        <taxon>Amycolatopsis</taxon>
    </lineage>
</organism>
<reference evidence="6 7" key="1">
    <citation type="journal article" date="2015" name="Int. J. Syst. Evol. Microbiol.">
        <title>Amycolatopsis rhabdoformis sp. nov., an actinomycete isolated from a tropical forest soil.</title>
        <authorList>
            <person name="Souza W.R."/>
            <person name="Silva R.E."/>
            <person name="Goodfellow M."/>
            <person name="Busarakam K."/>
            <person name="Figueiro F.S."/>
            <person name="Ferreira D."/>
            <person name="Rodrigues-Filho E."/>
            <person name="Moraes L.A.B."/>
            <person name="Zucchi T.D."/>
        </authorList>
    </citation>
    <scope>NUCLEOTIDE SEQUENCE [LARGE SCALE GENOMIC DNA]</scope>
    <source>
        <strain evidence="6 7">NCIMB 14900</strain>
    </source>
</reference>
<keyword evidence="4" id="KW-0686">Riboflavin biosynthesis</keyword>
<name>A0ABZ1IPM4_9PSEU</name>
<dbReference type="RefSeq" id="WP_326838004.1">
    <property type="nucleotide sequence ID" value="NZ_CP142149.1"/>
</dbReference>
<comment type="pathway">
    <text evidence="2">Cofactor biosynthesis; riboflavin biosynthesis; 2-hydroxy-3-oxobutyl phosphate from D-ribulose 5-phosphate: step 1/1.</text>
</comment>
<dbReference type="SUPFAM" id="SSF55821">
    <property type="entry name" value="YrdC/RibB"/>
    <property type="match status" value="1"/>
</dbReference>
<dbReference type="EC" id="4.1.99.12" evidence="3"/>